<organism evidence="1 2">
    <name type="scientific">Microbacterium nanhaiense</name>
    <dbReference type="NCBI Taxonomy" id="1301026"/>
    <lineage>
        <taxon>Bacteria</taxon>
        <taxon>Bacillati</taxon>
        <taxon>Actinomycetota</taxon>
        <taxon>Actinomycetes</taxon>
        <taxon>Micrococcales</taxon>
        <taxon>Microbacteriaceae</taxon>
        <taxon>Microbacterium</taxon>
    </lineage>
</organism>
<dbReference type="EMBL" id="BMMQ01000003">
    <property type="protein sequence ID" value="GGO62356.1"/>
    <property type="molecule type" value="Genomic_DNA"/>
</dbReference>
<evidence type="ECO:0000313" key="2">
    <source>
        <dbReference type="Proteomes" id="UP000638043"/>
    </source>
</evidence>
<name>A0ABQ2MYY8_9MICO</name>
<keyword evidence="2" id="KW-1185">Reference proteome</keyword>
<protein>
    <recommendedName>
        <fullName evidence="3">Abi-like protein</fullName>
    </recommendedName>
</protein>
<proteinExistence type="predicted"/>
<reference evidence="2" key="1">
    <citation type="journal article" date="2019" name="Int. J. Syst. Evol. Microbiol.">
        <title>The Global Catalogue of Microorganisms (GCM) 10K type strain sequencing project: providing services to taxonomists for standard genome sequencing and annotation.</title>
        <authorList>
            <consortium name="The Broad Institute Genomics Platform"/>
            <consortium name="The Broad Institute Genome Sequencing Center for Infectious Disease"/>
            <person name="Wu L."/>
            <person name="Ma J."/>
        </authorList>
    </citation>
    <scope>NUCLEOTIDE SEQUENCE [LARGE SCALE GENOMIC DNA]</scope>
    <source>
        <strain evidence="2">CGMCC 4.7181</strain>
    </source>
</reference>
<comment type="caution">
    <text evidence="1">The sequence shown here is derived from an EMBL/GenBank/DDBJ whole genome shotgun (WGS) entry which is preliminary data.</text>
</comment>
<gene>
    <name evidence="1" type="ORF">GCM10010910_12260</name>
</gene>
<sequence>MTGPSNFVCPRGEAEARKSRDAYGPLYIEMVPAASPPDDVEIRATLSAPRSSTYVAATGGDTVKAVELYGWNARVSAAFMLPAHFAEISTRNAAADVLERVYGPRWPWNTTFEASLPNTGRYNPRRDLLNTRHWNGTTGKVIAELKFVFWQKLFTGRNDVRLWEPHIAWAFPYAAASMPAASLRSRIYQDLDILRNLRNRLAHHEPVFTRNLLDDLTRTLDLIELRNRSTSDWVRAMEDVTAIVFERP</sequence>
<evidence type="ECO:0000313" key="1">
    <source>
        <dbReference type="EMBL" id="GGO62356.1"/>
    </source>
</evidence>
<dbReference type="Proteomes" id="UP000638043">
    <property type="component" value="Unassembled WGS sequence"/>
</dbReference>
<evidence type="ECO:0008006" key="3">
    <source>
        <dbReference type="Google" id="ProtNLM"/>
    </source>
</evidence>
<accession>A0ABQ2MYY8</accession>